<dbReference type="EMBL" id="JBFNQD010000003">
    <property type="protein sequence ID" value="MEW9306308.1"/>
    <property type="molecule type" value="Genomic_DNA"/>
</dbReference>
<dbReference type="Pfam" id="PF05962">
    <property type="entry name" value="HutD"/>
    <property type="match status" value="1"/>
</dbReference>
<dbReference type="PANTHER" id="PTHR37943">
    <property type="entry name" value="PROTEIN VES"/>
    <property type="match status" value="1"/>
</dbReference>
<evidence type="ECO:0000313" key="1">
    <source>
        <dbReference type="EMBL" id="MEW9306308.1"/>
    </source>
</evidence>
<comment type="caution">
    <text evidence="1">The sequence shown here is derived from an EMBL/GenBank/DDBJ whole genome shotgun (WGS) entry which is preliminary data.</text>
</comment>
<sequence length="191" mass="20218">MKLIRFADLTPKPWKNGGGTTTEIAVSPDGAGFDDFDWRLSVAEVASNGPFSLFPQIDRTLTLIEGQGLDMSIEGREAVRLTPVSAPLAFPGDVPVTASLVEGPIRDFNVMTRRGRFNHQVSRHDLAKGRLALPQDGLQLVVALGVGSIRIGADSLDLGFGDVLVFEADDTGSIEGALPVLLIGLRPATAG</sequence>
<dbReference type="PANTHER" id="PTHR37943:SF1">
    <property type="entry name" value="PROTEIN VES"/>
    <property type="match status" value="1"/>
</dbReference>
<name>A0ABV3PMB6_9HYPH</name>
<proteinExistence type="predicted"/>
<dbReference type="SUPFAM" id="SSF51182">
    <property type="entry name" value="RmlC-like cupins"/>
    <property type="match status" value="1"/>
</dbReference>
<accession>A0ABV3PMB6</accession>
<reference evidence="1 2" key="1">
    <citation type="submission" date="2024-07" db="EMBL/GenBank/DDBJ databases">
        <title>Description of Labrys sedimenti sp. nov., isolated from a diclofenac-degrading enrichment culture.</title>
        <authorList>
            <person name="Tancsics A."/>
            <person name="Csepanyi A."/>
        </authorList>
    </citation>
    <scope>NUCLEOTIDE SEQUENCE [LARGE SCALE GENOMIC DNA]</scope>
    <source>
        <strain evidence="1 2">LMG 23578</strain>
    </source>
</reference>
<dbReference type="InterPro" id="IPR011051">
    <property type="entry name" value="RmlC_Cupin_sf"/>
</dbReference>
<dbReference type="Gene3D" id="2.60.120.10">
    <property type="entry name" value="Jelly Rolls"/>
    <property type="match status" value="1"/>
</dbReference>
<organism evidence="1 2">
    <name type="scientific">Labrys neptuniae</name>
    <dbReference type="NCBI Taxonomy" id="376174"/>
    <lineage>
        <taxon>Bacteria</taxon>
        <taxon>Pseudomonadati</taxon>
        <taxon>Pseudomonadota</taxon>
        <taxon>Alphaproteobacteria</taxon>
        <taxon>Hyphomicrobiales</taxon>
        <taxon>Xanthobacteraceae</taxon>
        <taxon>Labrys</taxon>
    </lineage>
</organism>
<dbReference type="InterPro" id="IPR010282">
    <property type="entry name" value="Uncharacterised_HutD/Ves"/>
</dbReference>
<dbReference type="Proteomes" id="UP001555786">
    <property type="component" value="Unassembled WGS sequence"/>
</dbReference>
<protein>
    <submittedName>
        <fullName evidence="1">HutD family protein</fullName>
    </submittedName>
</protein>
<gene>
    <name evidence="1" type="ORF">ABXS05_12210</name>
</gene>
<dbReference type="CDD" id="cd20293">
    <property type="entry name" value="cupin_HutD_N"/>
    <property type="match status" value="1"/>
</dbReference>
<dbReference type="InterPro" id="IPR014710">
    <property type="entry name" value="RmlC-like_jellyroll"/>
</dbReference>
<dbReference type="RefSeq" id="WP_367624097.1">
    <property type="nucleotide sequence ID" value="NZ_JBFNQD010000003.1"/>
</dbReference>
<evidence type="ECO:0000313" key="2">
    <source>
        <dbReference type="Proteomes" id="UP001555786"/>
    </source>
</evidence>
<keyword evidence="2" id="KW-1185">Reference proteome</keyword>